<feature type="chain" id="PRO_5021439756" evidence="1">
    <location>
        <begin position="20"/>
        <end position="103"/>
    </location>
</feature>
<dbReference type="AlphaFoldDB" id="A0A4Y2NC43"/>
<dbReference type="Proteomes" id="UP000499080">
    <property type="component" value="Unassembled WGS sequence"/>
</dbReference>
<evidence type="ECO:0000313" key="3">
    <source>
        <dbReference type="Proteomes" id="UP000499080"/>
    </source>
</evidence>
<dbReference type="EMBL" id="BGPR01127331">
    <property type="protein sequence ID" value="GBN36965.1"/>
    <property type="molecule type" value="Genomic_DNA"/>
</dbReference>
<organism evidence="2 3">
    <name type="scientific">Araneus ventricosus</name>
    <name type="common">Orbweaver spider</name>
    <name type="synonym">Epeira ventricosa</name>
    <dbReference type="NCBI Taxonomy" id="182803"/>
    <lineage>
        <taxon>Eukaryota</taxon>
        <taxon>Metazoa</taxon>
        <taxon>Ecdysozoa</taxon>
        <taxon>Arthropoda</taxon>
        <taxon>Chelicerata</taxon>
        <taxon>Arachnida</taxon>
        <taxon>Araneae</taxon>
        <taxon>Araneomorphae</taxon>
        <taxon>Entelegynae</taxon>
        <taxon>Araneoidea</taxon>
        <taxon>Araneidae</taxon>
        <taxon>Araneus</taxon>
    </lineage>
</organism>
<accession>A0A4Y2NC43</accession>
<evidence type="ECO:0000256" key="1">
    <source>
        <dbReference type="SAM" id="SignalP"/>
    </source>
</evidence>
<reference evidence="2 3" key="1">
    <citation type="journal article" date="2019" name="Sci. Rep.">
        <title>Orb-weaving spider Araneus ventricosus genome elucidates the spidroin gene catalogue.</title>
        <authorList>
            <person name="Kono N."/>
            <person name="Nakamura H."/>
            <person name="Ohtoshi R."/>
            <person name="Moran D.A.P."/>
            <person name="Shinohara A."/>
            <person name="Yoshida Y."/>
            <person name="Fujiwara M."/>
            <person name="Mori M."/>
            <person name="Tomita M."/>
            <person name="Arakawa K."/>
        </authorList>
    </citation>
    <scope>NUCLEOTIDE SEQUENCE [LARGE SCALE GENOMIC DNA]</scope>
</reference>
<protein>
    <submittedName>
        <fullName evidence="2">Uncharacterized protein</fullName>
    </submittedName>
</protein>
<sequence length="103" mass="11666">MLILPETGLLAWFIPIWFAQHVPETALQVIEGLMPLHIKAKMKSTLVRLGRLGRICYYDGIHFDHESYEQLLPPSIMNAAHFVLEDRISLGGQGPSNRKSIEV</sequence>
<keyword evidence="1" id="KW-0732">Signal</keyword>
<name>A0A4Y2NC43_ARAVE</name>
<feature type="signal peptide" evidence="1">
    <location>
        <begin position="1"/>
        <end position="19"/>
    </location>
</feature>
<gene>
    <name evidence="2" type="ORF">AVEN_34895_1</name>
</gene>
<keyword evidence="3" id="KW-1185">Reference proteome</keyword>
<comment type="caution">
    <text evidence="2">The sequence shown here is derived from an EMBL/GenBank/DDBJ whole genome shotgun (WGS) entry which is preliminary data.</text>
</comment>
<proteinExistence type="predicted"/>
<dbReference type="OrthoDB" id="5419617at2759"/>
<evidence type="ECO:0000313" key="2">
    <source>
        <dbReference type="EMBL" id="GBN36965.1"/>
    </source>
</evidence>